<dbReference type="PROSITE" id="PS00463">
    <property type="entry name" value="ZN2_CY6_FUNGAL_1"/>
    <property type="match status" value="1"/>
</dbReference>
<dbReference type="STRING" id="97972.A0A2V1DRR5"/>
<evidence type="ECO:0000313" key="10">
    <source>
        <dbReference type="EMBL" id="PVI00958.1"/>
    </source>
</evidence>
<keyword evidence="5" id="KW-0238">DNA-binding</keyword>
<dbReference type="Proteomes" id="UP000244855">
    <property type="component" value="Unassembled WGS sequence"/>
</dbReference>
<dbReference type="GO" id="GO:0006351">
    <property type="term" value="P:DNA-templated transcription"/>
    <property type="evidence" value="ECO:0007669"/>
    <property type="project" value="InterPro"/>
</dbReference>
<accession>A0A2V1DRR5</accession>
<dbReference type="InterPro" id="IPR007219">
    <property type="entry name" value="XnlR_reg_dom"/>
</dbReference>
<evidence type="ECO:0000256" key="5">
    <source>
        <dbReference type="ARBA" id="ARBA00023125"/>
    </source>
</evidence>
<evidence type="ECO:0000256" key="2">
    <source>
        <dbReference type="ARBA" id="ARBA00022723"/>
    </source>
</evidence>
<dbReference type="AlphaFoldDB" id="A0A2V1DRR5"/>
<evidence type="ECO:0000313" key="11">
    <source>
        <dbReference type="Proteomes" id="UP000244855"/>
    </source>
</evidence>
<feature type="domain" description="Zn(2)-C6 fungal-type" evidence="9">
    <location>
        <begin position="9"/>
        <end position="39"/>
    </location>
</feature>
<dbReference type="SUPFAM" id="SSF57701">
    <property type="entry name" value="Zn2/Cys6 DNA-binding domain"/>
    <property type="match status" value="1"/>
</dbReference>
<keyword evidence="6" id="KW-0804">Transcription</keyword>
<protein>
    <recommendedName>
        <fullName evidence="9">Zn(2)-C6 fungal-type domain-containing protein</fullName>
    </recommendedName>
</protein>
<dbReference type="GO" id="GO:0008270">
    <property type="term" value="F:zinc ion binding"/>
    <property type="evidence" value="ECO:0007669"/>
    <property type="project" value="InterPro"/>
</dbReference>
<dbReference type="InterPro" id="IPR001138">
    <property type="entry name" value="Zn2Cys6_DnaBD"/>
</dbReference>
<dbReference type="GO" id="GO:0045944">
    <property type="term" value="P:positive regulation of transcription by RNA polymerase II"/>
    <property type="evidence" value="ECO:0007669"/>
    <property type="project" value="TreeGrafter"/>
</dbReference>
<evidence type="ECO:0000256" key="7">
    <source>
        <dbReference type="ARBA" id="ARBA00023242"/>
    </source>
</evidence>
<evidence type="ECO:0000256" key="8">
    <source>
        <dbReference type="SAM" id="MobiDB-lite"/>
    </source>
</evidence>
<dbReference type="OrthoDB" id="1621678at2759"/>
<evidence type="ECO:0000256" key="1">
    <source>
        <dbReference type="ARBA" id="ARBA00004123"/>
    </source>
</evidence>
<dbReference type="CDD" id="cd12148">
    <property type="entry name" value="fungal_TF_MHR"/>
    <property type="match status" value="1"/>
</dbReference>
<keyword evidence="7" id="KW-0539">Nucleus</keyword>
<dbReference type="PANTHER" id="PTHR47782:SF14">
    <property type="entry name" value="ZN(II)2CYS6 TRANSCRIPTION FACTOR (EUROFUNG)"/>
    <property type="match status" value="1"/>
</dbReference>
<proteinExistence type="predicted"/>
<evidence type="ECO:0000256" key="6">
    <source>
        <dbReference type="ARBA" id="ARBA00023163"/>
    </source>
</evidence>
<reference evidence="10 11" key="1">
    <citation type="journal article" date="2018" name="Sci. Rep.">
        <title>Comparative genomics provides insights into the lifestyle and reveals functional heterogeneity of dark septate endophytic fungi.</title>
        <authorList>
            <person name="Knapp D.G."/>
            <person name="Nemeth J.B."/>
            <person name="Barry K."/>
            <person name="Hainaut M."/>
            <person name="Henrissat B."/>
            <person name="Johnson J."/>
            <person name="Kuo A."/>
            <person name="Lim J.H.P."/>
            <person name="Lipzen A."/>
            <person name="Nolan M."/>
            <person name="Ohm R.A."/>
            <person name="Tamas L."/>
            <person name="Grigoriev I.V."/>
            <person name="Spatafora J.W."/>
            <person name="Nagy L.G."/>
            <person name="Kovacs G.M."/>
        </authorList>
    </citation>
    <scope>NUCLEOTIDE SEQUENCE [LARGE SCALE GENOMIC DNA]</scope>
    <source>
        <strain evidence="10 11">DSE2036</strain>
    </source>
</reference>
<keyword evidence="4" id="KW-0805">Transcription regulation</keyword>
<dbReference type="InterPro" id="IPR036864">
    <property type="entry name" value="Zn2-C6_fun-type_DNA-bd_sf"/>
</dbReference>
<dbReference type="CDD" id="cd00067">
    <property type="entry name" value="GAL4"/>
    <property type="match status" value="1"/>
</dbReference>
<feature type="region of interest" description="Disordered" evidence="8">
    <location>
        <begin position="75"/>
        <end position="120"/>
    </location>
</feature>
<sequence>MMTEFMSQACERCWRRKQKCSRDIPACIQCRNASSTCVRRRFGSTVHEPDAGSETSIEALKSRIQNMKALLQRNTLQNVPTAPQPLTPSRSTGLGSNVSQSTQSPTVDLQDENQAQQNTHETMPVNVAYLSLSAMAERTDGEPFSTEGFSYLTLLHAARSVSGSNPTLSDGENEFLTGTLAEFRRNESLNIDLGGPEMRASFEKYVDMVMFNFPFMLSSDLESTYESVVRPGNDVESIQPEKVALVYLGVATGLLLSSHYTYKEMLGAELALRAVRLMPQVLGCSNHIPAIQCLTALTIYSMYTSFGGSTWHLLGLLMTRCVSAGMHTSRPSRQYLNGTEQVQNRRELWTLYILDTYVSTVLDRPFSLNDRDLKASAPSSPPTRFRDVEVEGVIFHHLVQHAKMLRLMRQTPDPETGILCHFINIRYWAENMPKTSVNREQSEIALSARGYVELLKNPSFLLDPDRPKVIGQSIEYFVRYIDNVENQLNSQAAAVPSLDAITFFTIGVIISRFTPAEESTNILFDASMKVSQISNILSMLATRHAPIRSLRDILSALQRPTHSLEFKQHLQSLTANSEIVISTSIRNLILEEGGFS</sequence>
<feature type="compositionally biased region" description="Polar residues" evidence="8">
    <location>
        <begin position="87"/>
        <end position="120"/>
    </location>
</feature>
<dbReference type="Gene3D" id="4.10.240.10">
    <property type="entry name" value="Zn(2)-C6 fungal-type DNA-binding domain"/>
    <property type="match status" value="1"/>
</dbReference>
<dbReference type="GO" id="GO:0000981">
    <property type="term" value="F:DNA-binding transcription factor activity, RNA polymerase II-specific"/>
    <property type="evidence" value="ECO:0007669"/>
    <property type="project" value="InterPro"/>
</dbReference>
<comment type="subcellular location">
    <subcellularLocation>
        <location evidence="1">Nucleus</location>
    </subcellularLocation>
</comment>
<dbReference type="InterPro" id="IPR052202">
    <property type="entry name" value="Yeast_MetPath_Reg"/>
</dbReference>
<organism evidence="10 11">
    <name type="scientific">Periconia macrospinosa</name>
    <dbReference type="NCBI Taxonomy" id="97972"/>
    <lineage>
        <taxon>Eukaryota</taxon>
        <taxon>Fungi</taxon>
        <taxon>Dikarya</taxon>
        <taxon>Ascomycota</taxon>
        <taxon>Pezizomycotina</taxon>
        <taxon>Dothideomycetes</taxon>
        <taxon>Pleosporomycetidae</taxon>
        <taxon>Pleosporales</taxon>
        <taxon>Massarineae</taxon>
        <taxon>Periconiaceae</taxon>
        <taxon>Periconia</taxon>
    </lineage>
</organism>
<keyword evidence="11" id="KW-1185">Reference proteome</keyword>
<dbReference type="GO" id="GO:0043565">
    <property type="term" value="F:sequence-specific DNA binding"/>
    <property type="evidence" value="ECO:0007669"/>
    <property type="project" value="TreeGrafter"/>
</dbReference>
<evidence type="ECO:0000256" key="3">
    <source>
        <dbReference type="ARBA" id="ARBA00022833"/>
    </source>
</evidence>
<dbReference type="PANTHER" id="PTHR47782">
    <property type="entry name" value="ZN(II)2CYS6 TRANSCRIPTION FACTOR (EUROFUNG)-RELATED"/>
    <property type="match status" value="1"/>
</dbReference>
<dbReference type="SMART" id="SM00906">
    <property type="entry name" value="Fungal_trans"/>
    <property type="match status" value="1"/>
</dbReference>
<dbReference type="EMBL" id="KZ805365">
    <property type="protein sequence ID" value="PVI00958.1"/>
    <property type="molecule type" value="Genomic_DNA"/>
</dbReference>
<keyword evidence="2" id="KW-0479">Metal-binding</keyword>
<dbReference type="GO" id="GO:0005634">
    <property type="term" value="C:nucleus"/>
    <property type="evidence" value="ECO:0007669"/>
    <property type="project" value="UniProtKB-SubCell"/>
</dbReference>
<name>A0A2V1DRR5_9PLEO</name>
<gene>
    <name evidence="10" type="ORF">DM02DRAFT_671638</name>
</gene>
<evidence type="ECO:0000259" key="9">
    <source>
        <dbReference type="PROSITE" id="PS50048"/>
    </source>
</evidence>
<evidence type="ECO:0000256" key="4">
    <source>
        <dbReference type="ARBA" id="ARBA00023015"/>
    </source>
</evidence>
<dbReference type="Pfam" id="PF04082">
    <property type="entry name" value="Fungal_trans"/>
    <property type="match status" value="1"/>
</dbReference>
<dbReference type="PROSITE" id="PS50048">
    <property type="entry name" value="ZN2_CY6_FUNGAL_2"/>
    <property type="match status" value="1"/>
</dbReference>
<dbReference type="Pfam" id="PF00172">
    <property type="entry name" value="Zn_clus"/>
    <property type="match status" value="1"/>
</dbReference>
<keyword evidence="3" id="KW-0862">Zinc</keyword>